<keyword evidence="1" id="KW-1133">Transmembrane helix</keyword>
<feature type="non-terminal residue" evidence="3">
    <location>
        <position position="417"/>
    </location>
</feature>
<comment type="caution">
    <text evidence="3">The sequence shown here is derived from an EMBL/GenBank/DDBJ whole genome shotgun (WGS) entry which is preliminary data.</text>
</comment>
<dbReference type="PANTHER" id="PTHR45824">
    <property type="entry name" value="GH16843P"/>
    <property type="match status" value="1"/>
</dbReference>
<evidence type="ECO:0000313" key="3">
    <source>
        <dbReference type="EMBL" id="GMH46489.1"/>
    </source>
</evidence>
<evidence type="ECO:0000259" key="2">
    <source>
        <dbReference type="PROSITE" id="PS50191"/>
    </source>
</evidence>
<gene>
    <name evidence="3" type="ORF">TrRE_jg8769</name>
</gene>
<dbReference type="Gene3D" id="3.40.525.10">
    <property type="entry name" value="CRAL-TRIO lipid binding domain"/>
    <property type="match status" value="1"/>
</dbReference>
<dbReference type="InterPro" id="IPR052578">
    <property type="entry name" value="PI_Transfer_CRAL-TRIO"/>
</dbReference>
<dbReference type="SMART" id="SM00516">
    <property type="entry name" value="SEC14"/>
    <property type="match status" value="1"/>
</dbReference>
<dbReference type="CDD" id="cd00170">
    <property type="entry name" value="SEC14"/>
    <property type="match status" value="1"/>
</dbReference>
<feature type="transmembrane region" description="Helical" evidence="1">
    <location>
        <begin position="16"/>
        <end position="36"/>
    </location>
</feature>
<organism evidence="3 4">
    <name type="scientific">Triparma retinervis</name>
    <dbReference type="NCBI Taxonomy" id="2557542"/>
    <lineage>
        <taxon>Eukaryota</taxon>
        <taxon>Sar</taxon>
        <taxon>Stramenopiles</taxon>
        <taxon>Ochrophyta</taxon>
        <taxon>Bolidophyceae</taxon>
        <taxon>Parmales</taxon>
        <taxon>Triparmaceae</taxon>
        <taxon>Triparma</taxon>
    </lineage>
</organism>
<proteinExistence type="predicted"/>
<dbReference type="Proteomes" id="UP001165082">
    <property type="component" value="Unassembled WGS sequence"/>
</dbReference>
<dbReference type="InterPro" id="IPR036865">
    <property type="entry name" value="CRAL-TRIO_dom_sf"/>
</dbReference>
<protein>
    <recommendedName>
        <fullName evidence="2">CRAL-TRIO domain-containing protein</fullName>
    </recommendedName>
</protein>
<dbReference type="AlphaFoldDB" id="A0A9W7DK68"/>
<feature type="domain" description="CRAL-TRIO" evidence="2">
    <location>
        <begin position="280"/>
        <end position="389"/>
    </location>
</feature>
<dbReference type="SUPFAM" id="SSF52087">
    <property type="entry name" value="CRAL/TRIO domain"/>
    <property type="match status" value="1"/>
</dbReference>
<dbReference type="PROSITE" id="PS50191">
    <property type="entry name" value="CRAL_TRIO"/>
    <property type="match status" value="1"/>
</dbReference>
<reference evidence="3" key="1">
    <citation type="submission" date="2022-07" db="EMBL/GenBank/DDBJ databases">
        <title>Genome analysis of Parmales, a sister group of diatoms, reveals the evolutionary specialization of diatoms from phago-mixotrophs to photoautotrophs.</title>
        <authorList>
            <person name="Ban H."/>
            <person name="Sato S."/>
            <person name="Yoshikawa S."/>
            <person name="Kazumasa Y."/>
            <person name="Nakamura Y."/>
            <person name="Ichinomiya M."/>
            <person name="Saitoh K."/>
            <person name="Sato N."/>
            <person name="Blanc-Mathieu R."/>
            <person name="Endo H."/>
            <person name="Kuwata A."/>
            <person name="Ogata H."/>
        </authorList>
    </citation>
    <scope>NUCLEOTIDE SEQUENCE</scope>
</reference>
<keyword evidence="1" id="KW-0472">Membrane</keyword>
<dbReference type="PANTHER" id="PTHR45824:SF29">
    <property type="entry name" value="GH16843P"/>
    <property type="match status" value="1"/>
</dbReference>
<dbReference type="OrthoDB" id="197703at2759"/>
<evidence type="ECO:0000256" key="1">
    <source>
        <dbReference type="SAM" id="Phobius"/>
    </source>
</evidence>
<dbReference type="EMBL" id="BRXZ01000515">
    <property type="protein sequence ID" value="GMH46489.1"/>
    <property type="molecule type" value="Genomic_DNA"/>
</dbReference>
<name>A0A9W7DK68_9STRA</name>
<sequence length="417" mass="46558">APKIRSSEESGDIPPILYILPFVLLLISSFFLYIFAVPSSSPPSNNSPVNLATLPNLPPSSTHGGCLNLDLQNSDGVNLKGEHCLQKRGEGDDREEFVNSKSVGGKYKRSPLSRSKDVLRRFLKMLTSPLRFISAKILYKSPPSPSPPQAPFSSPKDENIAQAKTLQKASILTAEQTKVLDEYTKLVKQTYPDLLSSNTSQIPWGGPSSVNTPAYSPFTLTSPDLLESYMMVMKFPPSQTTTFPSRACPQPCPTTRALSNTVRFRSSYKPWSHPGQWLGGLGRTDPRRYYVVMDCTGFGLGMIPGIAIVKKLFGFVGDHYPRRLGKLIIINISRPANVFWNMVKNFVPEDVGRKVHIASDKESSRIMMERDIDPKDIPRDYGGLDDWVFDADEYYGDVDMTEEESMQYEVDMPWQAA</sequence>
<dbReference type="Pfam" id="PF00650">
    <property type="entry name" value="CRAL_TRIO"/>
    <property type="match status" value="1"/>
</dbReference>
<evidence type="ECO:0000313" key="4">
    <source>
        <dbReference type="Proteomes" id="UP001165082"/>
    </source>
</evidence>
<dbReference type="InterPro" id="IPR001251">
    <property type="entry name" value="CRAL-TRIO_dom"/>
</dbReference>
<keyword evidence="4" id="KW-1185">Reference proteome</keyword>
<accession>A0A9W7DK68</accession>
<dbReference type="GO" id="GO:0008526">
    <property type="term" value="F:phosphatidylinositol transfer activity"/>
    <property type="evidence" value="ECO:0007669"/>
    <property type="project" value="TreeGrafter"/>
</dbReference>
<keyword evidence="1" id="KW-0812">Transmembrane</keyword>